<dbReference type="Gene3D" id="1.25.40.10">
    <property type="entry name" value="Tetratricopeptide repeat domain"/>
    <property type="match status" value="2"/>
</dbReference>
<sequence>ATNTPEAPAALQSPPAETEADAIFTTVPQSASDFLARGMAHSARGRRAEALADFTAAIERDPTLAEAYFQRGILNFERNVALSLADFNTAVTLAPDRADYIHWRGRAHSWTDNHEAALADYTRAIELAPE</sequence>
<organism evidence="4 5">
    <name type="scientific">Candidatus Thermofonsia Clade 1 bacterium</name>
    <dbReference type="NCBI Taxonomy" id="2364210"/>
    <lineage>
        <taxon>Bacteria</taxon>
        <taxon>Bacillati</taxon>
        <taxon>Chloroflexota</taxon>
        <taxon>Candidatus Thermofontia</taxon>
        <taxon>Candidatus Thermofonsia Clade 1</taxon>
    </lineage>
</organism>
<evidence type="ECO:0000256" key="3">
    <source>
        <dbReference type="PROSITE-ProRule" id="PRU00339"/>
    </source>
</evidence>
<keyword evidence="1" id="KW-0677">Repeat</keyword>
<dbReference type="PANTHER" id="PTHR44858">
    <property type="entry name" value="TETRATRICOPEPTIDE REPEAT PROTEIN 6"/>
    <property type="match status" value="1"/>
</dbReference>
<dbReference type="EMBL" id="PGTM01000679">
    <property type="protein sequence ID" value="PJF33945.1"/>
    <property type="molecule type" value="Genomic_DNA"/>
</dbReference>
<dbReference type="InterPro" id="IPR019734">
    <property type="entry name" value="TPR_rpt"/>
</dbReference>
<dbReference type="PROSITE" id="PS50005">
    <property type="entry name" value="TPR"/>
    <property type="match status" value="1"/>
</dbReference>
<feature type="repeat" description="TPR" evidence="3">
    <location>
        <begin position="31"/>
        <end position="64"/>
    </location>
</feature>
<evidence type="ECO:0000313" key="5">
    <source>
        <dbReference type="Proteomes" id="UP000229681"/>
    </source>
</evidence>
<evidence type="ECO:0000256" key="1">
    <source>
        <dbReference type="ARBA" id="ARBA00022737"/>
    </source>
</evidence>
<dbReference type="InterPro" id="IPR050498">
    <property type="entry name" value="Ycf3"/>
</dbReference>
<protein>
    <submittedName>
        <fullName evidence="4">Uncharacterized protein</fullName>
    </submittedName>
</protein>
<evidence type="ECO:0000313" key="4">
    <source>
        <dbReference type="EMBL" id="PJF33945.1"/>
    </source>
</evidence>
<feature type="non-terminal residue" evidence="4">
    <location>
        <position position="130"/>
    </location>
</feature>
<evidence type="ECO:0000256" key="2">
    <source>
        <dbReference type="ARBA" id="ARBA00022803"/>
    </source>
</evidence>
<gene>
    <name evidence="4" type="ORF">CUN49_17335</name>
</gene>
<dbReference type="Proteomes" id="UP000229681">
    <property type="component" value="Unassembled WGS sequence"/>
</dbReference>
<dbReference type="Pfam" id="PF13181">
    <property type="entry name" value="TPR_8"/>
    <property type="match status" value="2"/>
</dbReference>
<keyword evidence="2 3" id="KW-0802">TPR repeat</keyword>
<feature type="non-terminal residue" evidence="4">
    <location>
        <position position="1"/>
    </location>
</feature>
<comment type="caution">
    <text evidence="4">The sequence shown here is derived from an EMBL/GenBank/DDBJ whole genome shotgun (WGS) entry which is preliminary data.</text>
</comment>
<proteinExistence type="predicted"/>
<dbReference type="PANTHER" id="PTHR44858:SF1">
    <property type="entry name" value="UDP-N-ACETYLGLUCOSAMINE--PEPTIDE N-ACETYLGLUCOSAMINYLTRANSFERASE SPINDLY-RELATED"/>
    <property type="match status" value="1"/>
</dbReference>
<dbReference type="InterPro" id="IPR011990">
    <property type="entry name" value="TPR-like_helical_dom_sf"/>
</dbReference>
<dbReference type="PROSITE" id="PS50293">
    <property type="entry name" value="TPR_REGION"/>
    <property type="match status" value="1"/>
</dbReference>
<dbReference type="AlphaFoldDB" id="A0A2M8P8Q0"/>
<dbReference type="SUPFAM" id="SSF48452">
    <property type="entry name" value="TPR-like"/>
    <property type="match status" value="1"/>
</dbReference>
<accession>A0A2M8P8Q0</accession>
<reference evidence="4 5" key="1">
    <citation type="submission" date="2017-11" db="EMBL/GenBank/DDBJ databases">
        <title>Evolution of Phototrophy in the Chloroflexi Phylum Driven by Horizontal Gene Transfer.</title>
        <authorList>
            <person name="Ward L.M."/>
            <person name="Hemp J."/>
            <person name="Shih P.M."/>
            <person name="Mcglynn S.E."/>
            <person name="Fischer W."/>
        </authorList>
    </citation>
    <scope>NUCLEOTIDE SEQUENCE [LARGE SCALE GENOMIC DNA]</scope>
    <source>
        <strain evidence="4">JP3_13</strain>
    </source>
</reference>
<name>A0A2M8P8Q0_9CHLR</name>
<dbReference type="SMART" id="SM00028">
    <property type="entry name" value="TPR"/>
    <property type="match status" value="3"/>
</dbReference>